<dbReference type="EMBL" id="GL433851">
    <property type="protein sequence ID" value="EFN53477.1"/>
    <property type="molecule type" value="Genomic_DNA"/>
</dbReference>
<feature type="domain" description="Peptidase M11 gametolysin" evidence="2">
    <location>
        <begin position="255"/>
        <end position="564"/>
    </location>
</feature>
<organism evidence="4">
    <name type="scientific">Chlorella variabilis</name>
    <name type="common">Green alga</name>
    <dbReference type="NCBI Taxonomy" id="554065"/>
    <lineage>
        <taxon>Eukaryota</taxon>
        <taxon>Viridiplantae</taxon>
        <taxon>Chlorophyta</taxon>
        <taxon>core chlorophytes</taxon>
        <taxon>Trebouxiophyceae</taxon>
        <taxon>Chlorellales</taxon>
        <taxon>Chlorellaceae</taxon>
        <taxon>Chlorella clade</taxon>
        <taxon>Chlorella</taxon>
    </lineage>
</organism>
<evidence type="ECO:0000259" key="2">
    <source>
        <dbReference type="Pfam" id="PF05548"/>
    </source>
</evidence>
<dbReference type="InParanoid" id="E1ZL05"/>
<keyword evidence="1" id="KW-0732">Signal</keyword>
<reference evidence="3 4" key="1">
    <citation type="journal article" date="2010" name="Plant Cell">
        <title>The Chlorella variabilis NC64A genome reveals adaptation to photosymbiosis, coevolution with viruses, and cryptic sex.</title>
        <authorList>
            <person name="Blanc G."/>
            <person name="Duncan G."/>
            <person name="Agarkova I."/>
            <person name="Borodovsky M."/>
            <person name="Gurnon J."/>
            <person name="Kuo A."/>
            <person name="Lindquist E."/>
            <person name="Lucas S."/>
            <person name="Pangilinan J."/>
            <person name="Polle J."/>
            <person name="Salamov A."/>
            <person name="Terry A."/>
            <person name="Yamada T."/>
            <person name="Dunigan D.D."/>
            <person name="Grigoriev I.V."/>
            <person name="Claverie J.M."/>
            <person name="Van Etten J.L."/>
        </authorList>
    </citation>
    <scope>NUCLEOTIDE SEQUENCE [LARGE SCALE GENOMIC DNA]</scope>
    <source>
        <strain evidence="3 4">NC64A</strain>
    </source>
</reference>
<feature type="chain" id="PRO_5003156407" evidence="1">
    <location>
        <begin position="25"/>
        <end position="636"/>
    </location>
</feature>
<feature type="signal peptide" evidence="1">
    <location>
        <begin position="1"/>
        <end position="24"/>
    </location>
</feature>
<name>E1ZL05_CHLVA</name>
<dbReference type="RefSeq" id="XP_005845579.1">
    <property type="nucleotide sequence ID" value="XM_005845517.1"/>
</dbReference>
<dbReference type="OrthoDB" id="535741at2759"/>
<accession>E1ZL05</accession>
<gene>
    <name evidence="3" type="ORF">CHLNCDRAFT_136757</name>
</gene>
<dbReference type="InterPro" id="IPR008752">
    <property type="entry name" value="Peptidase_M11"/>
</dbReference>
<evidence type="ECO:0000313" key="3">
    <source>
        <dbReference type="EMBL" id="EFN53477.1"/>
    </source>
</evidence>
<sequence length="636" mass="69292">MVRTQRRVAFWLALIMLGAQGLEARELEGVKKKKWLSGKALILEMDFTEGDVGRQEEPLAEPAAARGAGWPAGRLARPGGRILLVKRKNRRRKWRVKVKDPGWLEKLRTGMDLSAGGSWWNKKNWEEADEEPEDPGDVLDEPEDPAAAELEFQADSITASGGPVAPQPIVVPAQPTPDELLAAQLNTLGATTVGATAAAATAFEGNGGYINVTQGGGTWVWNDLFLSSLGVLVIPITAMDPVTKGTCRAGAATHNPPLNRNQIQGVVFSDGTPNTPTTATVGSTFYLCSNLKTSLTANNSLVAQPVQLNCSGSRHAPGRFRYGIPWRANRCTFDDFHGWADAADAALVARGVNINKYFYRQAAAAGRVSRVYLVPPGPCDKEWAGTAYLGCDGTFQCRAWIAGNHWGDENAIAHELSHNMFMQHAGTTTGASFPGGSFNEYDDLSCAMGWCCDNRCWNMPHAWQMGWNAARTYDAATLIRGRTYNVSLGSQSRYAATDLPVRNSIRVLPWNVPGVGANKPVPLWISFRTRTRGDMGLAAGWDDKVHIHSSGISDPYDSAFTNWETMLGVDETWTHPVLNVTVRRYPSNNPSAAVVTLCRYYRPETYLSCLYSLDYDCNGKAGYDDDACLSLLPPAS</sequence>
<dbReference type="KEGG" id="cvr:CHLNCDRAFT_136757"/>
<evidence type="ECO:0000313" key="4">
    <source>
        <dbReference type="Proteomes" id="UP000008141"/>
    </source>
</evidence>
<dbReference type="Pfam" id="PF05548">
    <property type="entry name" value="Peptidase_M11"/>
    <property type="match status" value="1"/>
</dbReference>
<dbReference type="Proteomes" id="UP000008141">
    <property type="component" value="Unassembled WGS sequence"/>
</dbReference>
<proteinExistence type="predicted"/>
<keyword evidence="4" id="KW-1185">Reference proteome</keyword>
<evidence type="ECO:0000256" key="1">
    <source>
        <dbReference type="SAM" id="SignalP"/>
    </source>
</evidence>
<dbReference type="GeneID" id="17352847"/>
<dbReference type="AlphaFoldDB" id="E1ZL05"/>
<protein>
    <submittedName>
        <fullName evidence="3">Expressed protein</fullName>
    </submittedName>
</protein>